<feature type="compositionally biased region" description="Basic and acidic residues" evidence="1">
    <location>
        <begin position="51"/>
        <end position="62"/>
    </location>
</feature>
<comment type="caution">
    <text evidence="2">The sequence shown here is derived from an EMBL/GenBank/DDBJ whole genome shotgun (WGS) entry which is preliminary data.</text>
</comment>
<gene>
    <name evidence="2" type="ORF">HaLaN_27961</name>
</gene>
<name>A0A6A0A9B4_HAELA</name>
<proteinExistence type="predicted"/>
<feature type="non-terminal residue" evidence="2">
    <location>
        <position position="118"/>
    </location>
</feature>
<sequence length="118" mass="12914">MALAFSSGHLRVGSSLSSSPVSQLFLSQANWNGMRWRQLMWLQHQGGGMKPVHERCAKEEKSPMAGNEQQGRLATGVAGEGRPGVGEASQAREMQVAVQQAVEQATKHLEEEIKQMLE</sequence>
<accession>A0A6A0A9B4</accession>
<dbReference type="Proteomes" id="UP000485058">
    <property type="component" value="Unassembled WGS sequence"/>
</dbReference>
<evidence type="ECO:0000256" key="1">
    <source>
        <dbReference type="SAM" id="MobiDB-lite"/>
    </source>
</evidence>
<protein>
    <submittedName>
        <fullName evidence="2">Uncharacterized protein</fullName>
    </submittedName>
</protein>
<evidence type="ECO:0000313" key="3">
    <source>
        <dbReference type="Proteomes" id="UP000485058"/>
    </source>
</evidence>
<organism evidence="2 3">
    <name type="scientific">Haematococcus lacustris</name>
    <name type="common">Green alga</name>
    <name type="synonym">Haematococcus pluvialis</name>
    <dbReference type="NCBI Taxonomy" id="44745"/>
    <lineage>
        <taxon>Eukaryota</taxon>
        <taxon>Viridiplantae</taxon>
        <taxon>Chlorophyta</taxon>
        <taxon>core chlorophytes</taxon>
        <taxon>Chlorophyceae</taxon>
        <taxon>CS clade</taxon>
        <taxon>Chlamydomonadales</taxon>
        <taxon>Haematococcaceae</taxon>
        <taxon>Haematococcus</taxon>
    </lineage>
</organism>
<dbReference type="AlphaFoldDB" id="A0A6A0A9B4"/>
<reference evidence="2 3" key="1">
    <citation type="submission" date="2020-02" db="EMBL/GenBank/DDBJ databases">
        <title>Draft genome sequence of Haematococcus lacustris strain NIES-144.</title>
        <authorList>
            <person name="Morimoto D."/>
            <person name="Nakagawa S."/>
            <person name="Yoshida T."/>
            <person name="Sawayama S."/>
        </authorList>
    </citation>
    <scope>NUCLEOTIDE SEQUENCE [LARGE SCALE GENOMIC DNA]</scope>
    <source>
        <strain evidence="2 3">NIES-144</strain>
    </source>
</reference>
<feature type="region of interest" description="Disordered" evidence="1">
    <location>
        <begin position="49"/>
        <end position="92"/>
    </location>
</feature>
<evidence type="ECO:0000313" key="2">
    <source>
        <dbReference type="EMBL" id="GFH29320.1"/>
    </source>
</evidence>
<dbReference type="EMBL" id="BLLF01004288">
    <property type="protein sequence ID" value="GFH29320.1"/>
    <property type="molecule type" value="Genomic_DNA"/>
</dbReference>
<feature type="region of interest" description="Disordered" evidence="1">
    <location>
        <begin position="1"/>
        <end position="20"/>
    </location>
</feature>
<keyword evidence="3" id="KW-1185">Reference proteome</keyword>